<dbReference type="AlphaFoldDB" id="A0A8S0ZR59"/>
<evidence type="ECO:0000313" key="4">
    <source>
        <dbReference type="Proteomes" id="UP000494106"/>
    </source>
</evidence>
<gene>
    <name evidence="3" type="ORF">APLA_LOCUS6268</name>
</gene>
<proteinExistence type="predicted"/>
<evidence type="ECO:0000259" key="2">
    <source>
        <dbReference type="PROSITE" id="PS51029"/>
    </source>
</evidence>
<dbReference type="SMART" id="SM00595">
    <property type="entry name" value="MADF"/>
    <property type="match status" value="1"/>
</dbReference>
<dbReference type="InterPro" id="IPR006578">
    <property type="entry name" value="MADF-dom"/>
</dbReference>
<protein>
    <recommendedName>
        <fullName evidence="2">MADF domain-containing protein</fullName>
    </recommendedName>
</protein>
<reference evidence="3 4" key="1">
    <citation type="submission" date="2020-04" db="EMBL/GenBank/DDBJ databases">
        <authorList>
            <person name="Wallbank WR R."/>
            <person name="Pardo Diaz C."/>
            <person name="Kozak K."/>
            <person name="Martin S."/>
            <person name="Jiggins C."/>
            <person name="Moest M."/>
            <person name="Warren A I."/>
            <person name="Byers J.R.P. K."/>
            <person name="Montejo-Kovacevich G."/>
            <person name="Yen C E."/>
        </authorList>
    </citation>
    <scope>NUCLEOTIDE SEQUENCE [LARGE SCALE GENOMIC DNA]</scope>
</reference>
<dbReference type="PROSITE" id="PS51029">
    <property type="entry name" value="MADF"/>
    <property type="match status" value="1"/>
</dbReference>
<feature type="compositionally biased region" description="Basic and acidic residues" evidence="1">
    <location>
        <begin position="136"/>
        <end position="160"/>
    </location>
</feature>
<comment type="caution">
    <text evidence="3">The sequence shown here is derived from an EMBL/GenBank/DDBJ whole genome shotgun (WGS) entry which is preliminary data.</text>
</comment>
<dbReference type="Pfam" id="PF10545">
    <property type="entry name" value="MADF_DNA_bdg"/>
    <property type="match status" value="1"/>
</dbReference>
<keyword evidence="4" id="KW-1185">Reference proteome</keyword>
<organism evidence="3 4">
    <name type="scientific">Arctia plantaginis</name>
    <name type="common">Wood tiger moth</name>
    <name type="synonym">Phalaena plantaginis</name>
    <dbReference type="NCBI Taxonomy" id="874455"/>
    <lineage>
        <taxon>Eukaryota</taxon>
        <taxon>Metazoa</taxon>
        <taxon>Ecdysozoa</taxon>
        <taxon>Arthropoda</taxon>
        <taxon>Hexapoda</taxon>
        <taxon>Insecta</taxon>
        <taxon>Pterygota</taxon>
        <taxon>Neoptera</taxon>
        <taxon>Endopterygota</taxon>
        <taxon>Lepidoptera</taxon>
        <taxon>Glossata</taxon>
        <taxon>Ditrysia</taxon>
        <taxon>Noctuoidea</taxon>
        <taxon>Erebidae</taxon>
        <taxon>Arctiinae</taxon>
        <taxon>Arctia</taxon>
    </lineage>
</organism>
<evidence type="ECO:0000313" key="3">
    <source>
        <dbReference type="EMBL" id="CAB3235710.1"/>
    </source>
</evidence>
<feature type="region of interest" description="Disordered" evidence="1">
    <location>
        <begin position="127"/>
        <end position="160"/>
    </location>
</feature>
<name>A0A8S0ZR59_ARCPL</name>
<evidence type="ECO:0000256" key="1">
    <source>
        <dbReference type="SAM" id="MobiDB-lite"/>
    </source>
</evidence>
<dbReference type="PANTHER" id="PTHR21505:SF8">
    <property type="entry name" value="DPT-YFP REPRESSOR BY OVEREXPRESSION, ISOFORM D-RELATED"/>
    <property type="match status" value="1"/>
</dbReference>
<dbReference type="EMBL" id="CADEBC010000485">
    <property type="protein sequence ID" value="CAB3235710.1"/>
    <property type="molecule type" value="Genomic_DNA"/>
</dbReference>
<sequence length="285" mass="32757">MSSWSNDETMAFLEAYQGEPCIWNPKDVSHKDKKKVADAWSQLSNTLKKPVKELKTKKEILMTTFRKHFKKKQDSIRSGAGTEDIYQPCWFAYHFMESFLMPVYACNYPLNTETDIESERNRLVLESADSANGSEHLNDPDYPLKRKRREVQETKSSAEKERTECEMYARLLVHKLMKLEGDDRLILMNKIDNLVFETTMEANANKKIKPNISNQILCNITDSSRCETSLCDVRSSPYQQSSPQELSTENYVILPTSSSTYSSSIVGNNSQCTSLIQKTEIKKET</sequence>
<dbReference type="OrthoDB" id="8121269at2759"/>
<dbReference type="PANTHER" id="PTHR21505">
    <property type="entry name" value="MADF DOMAIN-CONTAINING PROTEIN-RELATED"/>
    <property type="match status" value="1"/>
</dbReference>
<feature type="domain" description="MADF" evidence="2">
    <location>
        <begin position="11"/>
        <end position="105"/>
    </location>
</feature>
<accession>A0A8S0ZR59</accession>
<dbReference type="Proteomes" id="UP000494106">
    <property type="component" value="Unassembled WGS sequence"/>
</dbReference>